<protein>
    <submittedName>
        <fullName evidence="2">Transmembrane protein</fullName>
    </submittedName>
</protein>
<dbReference type="EMBL" id="BK015052">
    <property type="protein sequence ID" value="DAD89019.1"/>
    <property type="molecule type" value="Genomic_DNA"/>
</dbReference>
<accession>A0A8S5N4D5</accession>
<feature type="transmembrane region" description="Helical" evidence="1">
    <location>
        <begin position="33"/>
        <end position="50"/>
    </location>
</feature>
<keyword evidence="1" id="KW-1133">Transmembrane helix</keyword>
<reference evidence="2" key="1">
    <citation type="journal article" date="2021" name="Proc. Natl. Acad. Sci. U.S.A.">
        <title>A Catalog of Tens of Thousands of Viruses from Human Metagenomes Reveals Hidden Associations with Chronic Diseases.</title>
        <authorList>
            <person name="Tisza M.J."/>
            <person name="Buck C.B."/>
        </authorList>
    </citation>
    <scope>NUCLEOTIDE SEQUENCE</scope>
    <source>
        <strain evidence="2">Ctv0N24</strain>
    </source>
</reference>
<keyword evidence="1 2" id="KW-0812">Transmembrane</keyword>
<sequence>MLYTIFVVLFFISLFAWIVTVIYAFIKKEIMPMLITALILNMFNVLVQLLNTMK</sequence>
<organism evidence="2">
    <name type="scientific">Siphoviridae sp. ctv0N24</name>
    <dbReference type="NCBI Taxonomy" id="2826509"/>
    <lineage>
        <taxon>Viruses</taxon>
        <taxon>Duplodnaviria</taxon>
        <taxon>Heunggongvirae</taxon>
        <taxon>Uroviricota</taxon>
        <taxon>Caudoviricetes</taxon>
    </lineage>
</organism>
<proteinExistence type="predicted"/>
<name>A0A8S5N4D5_9CAUD</name>
<keyword evidence="1" id="KW-0472">Membrane</keyword>
<feature type="transmembrane region" description="Helical" evidence="1">
    <location>
        <begin position="6"/>
        <end position="26"/>
    </location>
</feature>
<evidence type="ECO:0000313" key="2">
    <source>
        <dbReference type="EMBL" id="DAD89019.1"/>
    </source>
</evidence>
<evidence type="ECO:0000256" key="1">
    <source>
        <dbReference type="SAM" id="Phobius"/>
    </source>
</evidence>